<evidence type="ECO:0000313" key="2">
    <source>
        <dbReference type="Proteomes" id="UP000479000"/>
    </source>
</evidence>
<sequence length="74" mass="8626">MDDGWQICDNFSSSQSSFSLSFRTRSWEPPVMITLKPPAIVLVHGPSWWSIAPGYNFFVRTVPPTEKRRRTIRR</sequence>
<dbReference type="Proteomes" id="UP000479000">
    <property type="component" value="Unassembled WGS sequence"/>
</dbReference>
<keyword evidence="2" id="KW-1185">Reference proteome</keyword>
<dbReference type="AlphaFoldDB" id="A0A6H5H201"/>
<accession>A0A6H5H201</accession>
<dbReference type="EMBL" id="CADCXU010023734">
    <property type="protein sequence ID" value="CAB0011121.1"/>
    <property type="molecule type" value="Genomic_DNA"/>
</dbReference>
<proteinExistence type="predicted"/>
<gene>
    <name evidence="1" type="ORF">NTEN_LOCUS16114</name>
</gene>
<evidence type="ECO:0000313" key="1">
    <source>
        <dbReference type="EMBL" id="CAB0011121.1"/>
    </source>
</evidence>
<reference evidence="1 2" key="1">
    <citation type="submission" date="2020-02" db="EMBL/GenBank/DDBJ databases">
        <authorList>
            <person name="Ferguson B K."/>
        </authorList>
    </citation>
    <scope>NUCLEOTIDE SEQUENCE [LARGE SCALE GENOMIC DNA]</scope>
</reference>
<organism evidence="1 2">
    <name type="scientific">Nesidiocoris tenuis</name>
    <dbReference type="NCBI Taxonomy" id="355587"/>
    <lineage>
        <taxon>Eukaryota</taxon>
        <taxon>Metazoa</taxon>
        <taxon>Ecdysozoa</taxon>
        <taxon>Arthropoda</taxon>
        <taxon>Hexapoda</taxon>
        <taxon>Insecta</taxon>
        <taxon>Pterygota</taxon>
        <taxon>Neoptera</taxon>
        <taxon>Paraneoptera</taxon>
        <taxon>Hemiptera</taxon>
        <taxon>Heteroptera</taxon>
        <taxon>Panheteroptera</taxon>
        <taxon>Cimicomorpha</taxon>
        <taxon>Miridae</taxon>
        <taxon>Dicyphina</taxon>
        <taxon>Nesidiocoris</taxon>
    </lineage>
</organism>
<feature type="non-terminal residue" evidence="1">
    <location>
        <position position="74"/>
    </location>
</feature>
<name>A0A6H5H201_9HEMI</name>
<protein>
    <submittedName>
        <fullName evidence="1">Uncharacterized protein</fullName>
    </submittedName>
</protein>